<dbReference type="AlphaFoldDB" id="A0AAV5JGN9"/>
<organism evidence="1 2">
    <name type="scientific">Rubroshorea leprosula</name>
    <dbReference type="NCBI Taxonomy" id="152421"/>
    <lineage>
        <taxon>Eukaryota</taxon>
        <taxon>Viridiplantae</taxon>
        <taxon>Streptophyta</taxon>
        <taxon>Embryophyta</taxon>
        <taxon>Tracheophyta</taxon>
        <taxon>Spermatophyta</taxon>
        <taxon>Magnoliopsida</taxon>
        <taxon>eudicotyledons</taxon>
        <taxon>Gunneridae</taxon>
        <taxon>Pentapetalae</taxon>
        <taxon>rosids</taxon>
        <taxon>malvids</taxon>
        <taxon>Malvales</taxon>
        <taxon>Dipterocarpaceae</taxon>
        <taxon>Rubroshorea</taxon>
    </lineage>
</organism>
<protein>
    <submittedName>
        <fullName evidence="1">Uncharacterized protein</fullName>
    </submittedName>
</protein>
<accession>A0AAV5JGN9</accession>
<name>A0AAV5JGN9_9ROSI</name>
<keyword evidence="2" id="KW-1185">Reference proteome</keyword>
<gene>
    <name evidence="1" type="ORF">SLEP1_g21868</name>
</gene>
<comment type="caution">
    <text evidence="1">The sequence shown here is derived from an EMBL/GenBank/DDBJ whole genome shotgun (WGS) entry which is preliminary data.</text>
</comment>
<proteinExistence type="predicted"/>
<dbReference type="Proteomes" id="UP001054252">
    <property type="component" value="Unassembled WGS sequence"/>
</dbReference>
<dbReference type="EMBL" id="BPVZ01000032">
    <property type="protein sequence ID" value="GKV10518.1"/>
    <property type="molecule type" value="Genomic_DNA"/>
</dbReference>
<evidence type="ECO:0000313" key="1">
    <source>
        <dbReference type="EMBL" id="GKV10518.1"/>
    </source>
</evidence>
<evidence type="ECO:0000313" key="2">
    <source>
        <dbReference type="Proteomes" id="UP001054252"/>
    </source>
</evidence>
<sequence length="85" mass="9936">MKMRLLRSEPRHTSVLEGREGTGWDNGKMSGLLLFHATSFHFHLYPAFPFQLLAIVHGNLNRIVVYGASYRMEGLFFSFLRRYLM</sequence>
<reference evidence="1 2" key="1">
    <citation type="journal article" date="2021" name="Commun. Biol.">
        <title>The genome of Shorea leprosula (Dipterocarpaceae) highlights the ecological relevance of drought in aseasonal tropical rainforests.</title>
        <authorList>
            <person name="Ng K.K.S."/>
            <person name="Kobayashi M.J."/>
            <person name="Fawcett J.A."/>
            <person name="Hatakeyama M."/>
            <person name="Paape T."/>
            <person name="Ng C.H."/>
            <person name="Ang C.C."/>
            <person name="Tnah L.H."/>
            <person name="Lee C.T."/>
            <person name="Nishiyama T."/>
            <person name="Sese J."/>
            <person name="O'Brien M.J."/>
            <person name="Copetti D."/>
            <person name="Mohd Noor M.I."/>
            <person name="Ong R.C."/>
            <person name="Putra M."/>
            <person name="Sireger I.Z."/>
            <person name="Indrioko S."/>
            <person name="Kosugi Y."/>
            <person name="Izuno A."/>
            <person name="Isagi Y."/>
            <person name="Lee S.L."/>
            <person name="Shimizu K.K."/>
        </authorList>
    </citation>
    <scope>NUCLEOTIDE SEQUENCE [LARGE SCALE GENOMIC DNA]</scope>
    <source>
        <strain evidence="1">214</strain>
    </source>
</reference>